<gene>
    <name evidence="3" type="ORF">QZM33_09110</name>
</gene>
<feature type="signal peptide" evidence="2">
    <location>
        <begin position="1"/>
        <end position="27"/>
    </location>
</feature>
<dbReference type="PANTHER" id="PTHR36920:SF1">
    <property type="entry name" value="OUTER MEMBRANE PROTEIN W"/>
    <property type="match status" value="1"/>
</dbReference>
<keyword evidence="2" id="KW-0732">Signal</keyword>
<comment type="caution">
    <text evidence="3">The sequence shown here is derived from an EMBL/GenBank/DDBJ whole genome shotgun (WGS) entry which is preliminary data.</text>
</comment>
<evidence type="ECO:0000313" key="4">
    <source>
        <dbReference type="Proteomes" id="UP001171620"/>
    </source>
</evidence>
<dbReference type="Pfam" id="PF03922">
    <property type="entry name" value="OmpW"/>
    <property type="match status" value="1"/>
</dbReference>
<dbReference type="GO" id="GO:0055085">
    <property type="term" value="P:transmembrane transport"/>
    <property type="evidence" value="ECO:0007669"/>
    <property type="project" value="TreeGrafter"/>
</dbReference>
<comment type="subcellular location">
    <subcellularLocation>
        <location evidence="1">Cell outer membrane</location>
    </subcellularLocation>
</comment>
<dbReference type="Gene3D" id="2.40.160.20">
    <property type="match status" value="1"/>
</dbReference>
<organism evidence="3 4">
    <name type="scientific">Burkholderia vietnamiensis</name>
    <dbReference type="NCBI Taxonomy" id="60552"/>
    <lineage>
        <taxon>Bacteria</taxon>
        <taxon>Pseudomonadati</taxon>
        <taxon>Pseudomonadota</taxon>
        <taxon>Betaproteobacteria</taxon>
        <taxon>Burkholderiales</taxon>
        <taxon>Burkholderiaceae</taxon>
        <taxon>Burkholderia</taxon>
        <taxon>Burkholderia cepacia complex</taxon>
    </lineage>
</organism>
<dbReference type="PANTHER" id="PTHR36920">
    <property type="match status" value="1"/>
</dbReference>
<dbReference type="AlphaFoldDB" id="A0AAW7SYU0"/>
<evidence type="ECO:0000313" key="3">
    <source>
        <dbReference type="EMBL" id="MDN7795110.1"/>
    </source>
</evidence>
<name>A0AAW7SYU0_BURVI</name>
<evidence type="ECO:0000256" key="2">
    <source>
        <dbReference type="SAM" id="SignalP"/>
    </source>
</evidence>
<dbReference type="Proteomes" id="UP001171620">
    <property type="component" value="Unassembled WGS sequence"/>
</dbReference>
<evidence type="ECO:0000256" key="1">
    <source>
        <dbReference type="ARBA" id="ARBA00004442"/>
    </source>
</evidence>
<dbReference type="InterPro" id="IPR011250">
    <property type="entry name" value="OMP/PagP_B-barrel"/>
</dbReference>
<reference evidence="3" key="1">
    <citation type="submission" date="2023-07" db="EMBL/GenBank/DDBJ databases">
        <title>A collection of bacterial strains from the Burkholderia cepacia Research Laboratory and Repository.</title>
        <authorList>
            <person name="Lipuma J."/>
            <person name="Spilker T."/>
            <person name="Caverly L."/>
        </authorList>
    </citation>
    <scope>NUCLEOTIDE SEQUENCE</scope>
    <source>
        <strain evidence="3">AU44268</strain>
    </source>
</reference>
<feature type="chain" id="PRO_5043555175" evidence="2">
    <location>
        <begin position="28"/>
        <end position="245"/>
    </location>
</feature>
<protein>
    <submittedName>
        <fullName evidence="3">OmpW family outer membrane protein</fullName>
    </submittedName>
</protein>
<dbReference type="SUPFAM" id="SSF56925">
    <property type="entry name" value="OMPA-like"/>
    <property type="match status" value="1"/>
</dbReference>
<dbReference type="GO" id="GO:0009279">
    <property type="term" value="C:cell outer membrane"/>
    <property type="evidence" value="ECO:0007669"/>
    <property type="project" value="UniProtKB-SubCell"/>
</dbReference>
<dbReference type="InterPro" id="IPR005618">
    <property type="entry name" value="OMPW"/>
</dbReference>
<proteinExistence type="predicted"/>
<sequence length="245" mass="25994">MRHPTRHSKARLLGIIFSTLLSSPTFAQSAGSNVASVGWAHVSPVSSSDPLTVTNIGGAPANIVQTGTSGAAGSSDTVGAAFEHYFTDHFGVALVGGYPTYLNLEGRGSLATFGVMGKARPWAPQVILRYHFLASDSKFRPYAGIGVNYTWFTNAKITNGDFVTRSFGPGGSATVSASSSWNPVFEAGANYQFDKHWAVGFSVTYIPVSTDLTLTGHTATGMTVVSQTKLRIRPIVTFLNLSYAF</sequence>
<dbReference type="EMBL" id="JAUJRV010000005">
    <property type="protein sequence ID" value="MDN7795110.1"/>
    <property type="molecule type" value="Genomic_DNA"/>
</dbReference>
<accession>A0AAW7SYU0</accession>
<dbReference type="RefSeq" id="WP_198108706.1">
    <property type="nucleotide sequence ID" value="NZ_JAEDWX010000012.1"/>
</dbReference>